<dbReference type="AlphaFoldDB" id="A0A1B1YQ76"/>
<sequence length="313" mass="33883">MPAVEPIAAPVLHLLDYDMLAPDVALQLTSLVDALPRPRGIMLQLVQAGDDPAEVARVVATDPATVALLLRTVNSAQFNLSREIISVQHAITFLGANLVRDIAVRHSMAIPSDIRDLTAERIYQGLWRDSYLASGITLALAQRLRMPSPSILATQALLFRLGDIVLVSHHPQMAGLYHADPDLIELVDQTQQRFGFNSAMIGAHLAQVWGLPPQLHTLLRCSLAPLVGGPESVATDMLPGVALGHFSTRLARALSRQVDFDLPAALQDMFARPEAYYLADYMAAIGIDDVQAVLGEPAVERRLAGLPGRRPNG</sequence>
<organism evidence="2 3">
    <name type="scientific">Immundisolibacter cernigliae</name>
    <dbReference type="NCBI Taxonomy" id="1810504"/>
    <lineage>
        <taxon>Bacteria</taxon>
        <taxon>Pseudomonadati</taxon>
        <taxon>Pseudomonadota</taxon>
        <taxon>Gammaproteobacteria</taxon>
        <taxon>Immundisolibacterales</taxon>
        <taxon>Immundisolibacteraceae</taxon>
        <taxon>Immundisolibacter</taxon>
    </lineage>
</organism>
<proteinExistence type="predicted"/>
<evidence type="ECO:0000259" key="1">
    <source>
        <dbReference type="PROSITE" id="PS51833"/>
    </source>
</evidence>
<dbReference type="PANTHER" id="PTHR33525:SF4">
    <property type="entry name" value="CYCLIC DI-GMP PHOSPHODIESTERASE CDGJ"/>
    <property type="match status" value="1"/>
</dbReference>
<protein>
    <recommendedName>
        <fullName evidence="1">HDOD domain-containing protein</fullName>
    </recommendedName>
</protein>
<name>A0A1B1YQ76_9GAMM</name>
<dbReference type="STRING" id="1810504.PG2T_01015"/>
<dbReference type="InterPro" id="IPR052340">
    <property type="entry name" value="RNase_Y/CdgJ"/>
</dbReference>
<feature type="domain" description="HDOD" evidence="1">
    <location>
        <begin position="28"/>
        <end position="225"/>
    </location>
</feature>
<dbReference type="OrthoDB" id="9770715at2"/>
<keyword evidence="3" id="KW-1185">Reference proteome</keyword>
<dbReference type="InterPro" id="IPR013976">
    <property type="entry name" value="HDOD"/>
</dbReference>
<gene>
    <name evidence="2" type="ORF">PG2T_01015</name>
</gene>
<dbReference type="RefSeq" id="WP_068802425.1">
    <property type="nucleotide sequence ID" value="NZ_CP014671.1"/>
</dbReference>
<accession>A0A1B1YQ76</accession>
<dbReference type="Gene3D" id="1.10.3210.10">
    <property type="entry name" value="Hypothetical protein af1432"/>
    <property type="match status" value="1"/>
</dbReference>
<reference evidence="3" key="1">
    <citation type="submission" date="2016-03" db="EMBL/GenBank/DDBJ databases">
        <title>Complete genome sequence of Solimmundus cernigliae, representing a novel lineage of polycyclic aromatic hydrocarbon degraders within the Gammaproteobacteria.</title>
        <authorList>
            <person name="Singleton D.R."/>
            <person name="Dickey A.N."/>
            <person name="Scholl E.H."/>
            <person name="Wright F.A."/>
            <person name="Aitken M.D."/>
        </authorList>
    </citation>
    <scope>NUCLEOTIDE SEQUENCE [LARGE SCALE GENOMIC DNA]</scope>
    <source>
        <strain evidence="3">TR3.2</strain>
    </source>
</reference>
<dbReference type="InParanoid" id="A0A1B1YQ76"/>
<dbReference type="Proteomes" id="UP000092952">
    <property type="component" value="Chromosome"/>
</dbReference>
<dbReference type="KEGG" id="gbi:PG2T_01015"/>
<dbReference type="SUPFAM" id="SSF109604">
    <property type="entry name" value="HD-domain/PDEase-like"/>
    <property type="match status" value="1"/>
</dbReference>
<dbReference type="PANTHER" id="PTHR33525">
    <property type="match status" value="1"/>
</dbReference>
<evidence type="ECO:0000313" key="2">
    <source>
        <dbReference type="EMBL" id="ANX02912.1"/>
    </source>
</evidence>
<dbReference type="PROSITE" id="PS51833">
    <property type="entry name" value="HDOD"/>
    <property type="match status" value="1"/>
</dbReference>
<dbReference type="EMBL" id="CP014671">
    <property type="protein sequence ID" value="ANX02912.1"/>
    <property type="molecule type" value="Genomic_DNA"/>
</dbReference>
<evidence type="ECO:0000313" key="3">
    <source>
        <dbReference type="Proteomes" id="UP000092952"/>
    </source>
</evidence>
<dbReference type="Pfam" id="PF08668">
    <property type="entry name" value="HDOD"/>
    <property type="match status" value="1"/>
</dbReference>